<evidence type="ECO:0000259" key="4">
    <source>
        <dbReference type="PROSITE" id="PS51898"/>
    </source>
</evidence>
<evidence type="ECO:0000313" key="6">
    <source>
        <dbReference type="Proteomes" id="UP000249557"/>
    </source>
</evidence>
<dbReference type="InterPro" id="IPR013762">
    <property type="entry name" value="Integrase-like_cat_sf"/>
</dbReference>
<protein>
    <recommendedName>
        <fullName evidence="4">Tyr recombinase domain-containing protein</fullName>
    </recommendedName>
</protein>
<comment type="similarity">
    <text evidence="1">Belongs to the 'phage' integrase family.</text>
</comment>
<dbReference type="PANTHER" id="PTHR30349:SF41">
    <property type="entry name" value="INTEGRASE_RECOMBINASE PROTEIN MJ0367-RELATED"/>
    <property type="match status" value="1"/>
</dbReference>
<evidence type="ECO:0000313" key="5">
    <source>
        <dbReference type="EMBL" id="PZO81744.1"/>
    </source>
</evidence>
<evidence type="ECO:0000256" key="2">
    <source>
        <dbReference type="ARBA" id="ARBA00023125"/>
    </source>
</evidence>
<evidence type="ECO:0000256" key="1">
    <source>
        <dbReference type="ARBA" id="ARBA00008857"/>
    </source>
</evidence>
<dbReference type="Gene3D" id="1.10.443.10">
    <property type="entry name" value="Intergrase catalytic core"/>
    <property type="match status" value="1"/>
</dbReference>
<dbReference type="InterPro" id="IPR046668">
    <property type="entry name" value="DUF6538"/>
</dbReference>
<evidence type="ECO:0000256" key="3">
    <source>
        <dbReference type="ARBA" id="ARBA00023172"/>
    </source>
</evidence>
<feature type="domain" description="Tyr recombinase" evidence="4">
    <location>
        <begin position="331"/>
        <end position="532"/>
    </location>
</feature>
<dbReference type="GO" id="GO:0003677">
    <property type="term" value="F:DNA binding"/>
    <property type="evidence" value="ECO:0007669"/>
    <property type="project" value="UniProtKB-KW"/>
</dbReference>
<dbReference type="InterPro" id="IPR002104">
    <property type="entry name" value="Integrase_catalytic"/>
</dbReference>
<accession>A0A2W4ZH70</accession>
<dbReference type="SUPFAM" id="SSF56349">
    <property type="entry name" value="DNA breaking-rejoining enzymes"/>
    <property type="match status" value="1"/>
</dbReference>
<dbReference type="GO" id="GO:0015074">
    <property type="term" value="P:DNA integration"/>
    <property type="evidence" value="ECO:0007669"/>
    <property type="project" value="InterPro"/>
</dbReference>
<dbReference type="PANTHER" id="PTHR30349">
    <property type="entry name" value="PHAGE INTEGRASE-RELATED"/>
    <property type="match status" value="1"/>
</dbReference>
<dbReference type="EMBL" id="QFNK01000290">
    <property type="protein sequence ID" value="PZO81744.1"/>
    <property type="molecule type" value="Genomic_DNA"/>
</dbReference>
<dbReference type="GO" id="GO:0006310">
    <property type="term" value="P:DNA recombination"/>
    <property type="evidence" value="ECO:0007669"/>
    <property type="project" value="UniProtKB-KW"/>
</dbReference>
<keyword evidence="3" id="KW-0233">DNA recombination</keyword>
<dbReference type="InterPro" id="IPR011010">
    <property type="entry name" value="DNA_brk_join_enz"/>
</dbReference>
<dbReference type="PROSITE" id="PS51898">
    <property type="entry name" value="TYR_RECOMBINASE"/>
    <property type="match status" value="1"/>
</dbReference>
<organism evidence="5 6">
    <name type="scientific">Micavibrio aeruginosavorus</name>
    <dbReference type="NCBI Taxonomy" id="349221"/>
    <lineage>
        <taxon>Bacteria</taxon>
        <taxon>Pseudomonadati</taxon>
        <taxon>Bdellovibrionota</taxon>
        <taxon>Bdellovibrionia</taxon>
        <taxon>Bdellovibrionales</taxon>
        <taxon>Pseudobdellovibrionaceae</taxon>
        <taxon>Micavibrio</taxon>
    </lineage>
</organism>
<sequence>MLNPTYLHLSRCHIYYFRFPIPAHLSANGKASHVKVSLQTRNPKEALRLANMLAYHAPIILRSYELANMEYGDIREVLKTYFKRLIEEKTRQIHRDGPLPKEELAQLREEQCAVLDAIKDERNDIFEDEDIRERLLPIVAEQGLDIEEGSPEYNMLAEEYKYALRGYCGKIMNVNAYQRAYGFDDGDRNRYGAKRVTKVHKLSDVIESYTKEKIRANSWAVRTVKSKKADFSLLKEILGENFNIATMTDKEAREIKTIILDLPVNRNKNPLTRHLPLREAIKVDGIDKVSVKTVQMTIGTYYSFFQWAKDHRFVTENFFEGLTIDTPRGARQPKRLPFDNEAMTLILNTLDKKKSNGVIKDYQYWGTLMAIYSGARLNELAQMEVKDVREVQGILCLDLNDDDEGKNLKNESSKRLVPIHSALLDKGLLEYVEMVKKKRRDRVLYELVYDENNGYGRNLGRWFNDFFLVELGLKTKLHVFHSLRHTVVTKLMREDIEQPIVRAIIGHAQEGVLQNSYFTQGYKLKQLADALSKLCY</sequence>
<name>A0A2W4ZH70_9BACT</name>
<dbReference type="Proteomes" id="UP000249557">
    <property type="component" value="Unassembled WGS sequence"/>
</dbReference>
<dbReference type="AlphaFoldDB" id="A0A2W4ZH70"/>
<proteinExistence type="inferred from homology"/>
<dbReference type="Pfam" id="PF20172">
    <property type="entry name" value="DUF6538"/>
    <property type="match status" value="1"/>
</dbReference>
<comment type="caution">
    <text evidence="5">The sequence shown here is derived from an EMBL/GenBank/DDBJ whole genome shotgun (WGS) entry which is preliminary data.</text>
</comment>
<reference evidence="5 6" key="1">
    <citation type="submission" date="2017-08" db="EMBL/GenBank/DDBJ databases">
        <title>Infants hospitalized years apart are colonized by the same room-sourced microbial strains.</title>
        <authorList>
            <person name="Brooks B."/>
            <person name="Olm M.R."/>
            <person name="Firek B.A."/>
            <person name="Baker R."/>
            <person name="Thomas B.C."/>
            <person name="Morowitz M.J."/>
            <person name="Banfield J.F."/>
        </authorList>
    </citation>
    <scope>NUCLEOTIDE SEQUENCE [LARGE SCALE GENOMIC DNA]</scope>
    <source>
        <strain evidence="5">S2_018_000_R2_104</strain>
    </source>
</reference>
<dbReference type="CDD" id="cd01184">
    <property type="entry name" value="INT_C_like_1"/>
    <property type="match status" value="1"/>
</dbReference>
<dbReference type="Pfam" id="PF00589">
    <property type="entry name" value="Phage_integrase"/>
    <property type="match status" value="1"/>
</dbReference>
<keyword evidence="2" id="KW-0238">DNA-binding</keyword>
<gene>
    <name evidence="5" type="ORF">DI626_10585</name>
</gene>
<dbReference type="InterPro" id="IPR050090">
    <property type="entry name" value="Tyrosine_recombinase_XerCD"/>
</dbReference>